<name>A0ABX6QMM3_9HYPH</name>
<feature type="transmembrane region" description="Helical" evidence="1">
    <location>
        <begin position="44"/>
        <end position="63"/>
    </location>
</feature>
<evidence type="ECO:0008006" key="4">
    <source>
        <dbReference type="Google" id="ProtNLM"/>
    </source>
</evidence>
<dbReference type="EMBL" id="CP058350">
    <property type="protein sequence ID" value="QLF69878.1"/>
    <property type="molecule type" value="Genomic_DNA"/>
</dbReference>
<gene>
    <name evidence="2" type="ORF">FE840_010205</name>
</gene>
<evidence type="ECO:0000313" key="2">
    <source>
        <dbReference type="EMBL" id="QLF69878.1"/>
    </source>
</evidence>
<keyword evidence="1" id="KW-0812">Transmembrane</keyword>
<keyword evidence="1" id="KW-1133">Transmembrane helix</keyword>
<organism evidence="2 3">
    <name type="scientific">Peteryoungia desertarenae</name>
    <dbReference type="NCBI Taxonomy" id="1813451"/>
    <lineage>
        <taxon>Bacteria</taxon>
        <taxon>Pseudomonadati</taxon>
        <taxon>Pseudomonadota</taxon>
        <taxon>Alphaproteobacteria</taxon>
        <taxon>Hyphomicrobiales</taxon>
        <taxon>Rhizobiaceae</taxon>
        <taxon>Peteryoungia</taxon>
    </lineage>
</organism>
<sequence>MFDTKPWYQSKTVWGALIAIAAPLADMAGLTVDEAMKGELADHLVSIAGAFGGMIALYGRVVATRPIR</sequence>
<evidence type="ECO:0000313" key="3">
    <source>
        <dbReference type="Proteomes" id="UP000308530"/>
    </source>
</evidence>
<accession>A0ABX6QMM3</accession>
<feature type="transmembrane region" description="Helical" evidence="1">
    <location>
        <begin position="12"/>
        <end position="32"/>
    </location>
</feature>
<reference evidence="2 3" key="1">
    <citation type="submission" date="2020-06" db="EMBL/GenBank/DDBJ databases">
        <title>Genome sequence of Rhizobium sp strain ADMK78.</title>
        <authorList>
            <person name="Rahi P."/>
        </authorList>
    </citation>
    <scope>NUCLEOTIDE SEQUENCE [LARGE SCALE GENOMIC DNA]</scope>
    <source>
        <strain evidence="2 3">ADMK78</strain>
    </source>
</reference>
<proteinExistence type="predicted"/>
<dbReference type="RefSeq" id="WP_138288198.1">
    <property type="nucleotide sequence ID" value="NZ_CP058350.1"/>
</dbReference>
<keyword evidence="1" id="KW-0472">Membrane</keyword>
<evidence type="ECO:0000256" key="1">
    <source>
        <dbReference type="SAM" id="Phobius"/>
    </source>
</evidence>
<protein>
    <recommendedName>
        <fullName evidence="4">Holin</fullName>
    </recommendedName>
</protein>
<keyword evidence="3" id="KW-1185">Reference proteome</keyword>
<dbReference type="Proteomes" id="UP000308530">
    <property type="component" value="Chromosome"/>
</dbReference>